<dbReference type="GO" id="GO:0016020">
    <property type="term" value="C:membrane"/>
    <property type="evidence" value="ECO:0007669"/>
    <property type="project" value="UniProtKB-SubCell"/>
</dbReference>
<feature type="transmembrane region" description="Helical" evidence="5">
    <location>
        <begin position="275"/>
        <end position="300"/>
    </location>
</feature>
<dbReference type="InterPro" id="IPR000620">
    <property type="entry name" value="EamA_dom"/>
</dbReference>
<dbReference type="EMBL" id="HBEO01025318">
    <property type="protein sequence ID" value="CAD8496206.1"/>
    <property type="molecule type" value="Transcribed_RNA"/>
</dbReference>
<evidence type="ECO:0000259" key="6">
    <source>
        <dbReference type="Pfam" id="PF00892"/>
    </source>
</evidence>
<evidence type="ECO:0000256" key="4">
    <source>
        <dbReference type="ARBA" id="ARBA00023136"/>
    </source>
</evidence>
<dbReference type="Gene3D" id="1.10.3730.20">
    <property type="match status" value="1"/>
</dbReference>
<sequence length="386" mass="42633">MVHYKCSKKFLGLLCITGVVVMWVGSSELIQIIFDDRNFARPFFLTYFSTSLFCVYLLGFLFFPSWRNRNGSTSVEDTSGTEEREAMLLDSVAEEDEGVAQAVTHKSTDRCKSAWQTAVLAVQFVPLWFAANWTFNASLCTKCGTGTTVASSTVISSSSSFFTLLLSACILKEHLSWIKFFSVLMSCGGVILVTEFDDSSSAESSLLGDSLSLMSAILMAGFTVQLKYVVPNEEDVRMPMLLGFLGLFTLILGSPFLILFHYTGVEKFEGIPLNVLAYLTFNGLVGTVLSDLLWAMAIVFTSPLQANLGVSLTIPLSFFADEIAQRQVRHKMKWEYFCGAALVFVSFVGVNTFGEDQKQTESPDLDMDSNLVLQDASRAEDPLCDQ</sequence>
<feature type="transmembrane region" description="Helical" evidence="5">
    <location>
        <begin position="147"/>
        <end position="170"/>
    </location>
</feature>
<feature type="domain" description="EamA" evidence="6">
    <location>
        <begin position="144"/>
        <end position="194"/>
    </location>
</feature>
<organism evidence="7">
    <name type="scientific">Hanusia phi</name>
    <dbReference type="NCBI Taxonomy" id="3032"/>
    <lineage>
        <taxon>Eukaryota</taxon>
        <taxon>Cryptophyceae</taxon>
        <taxon>Pyrenomonadales</taxon>
        <taxon>Geminigeraceae</taxon>
        <taxon>Hanusia</taxon>
    </lineage>
</organism>
<dbReference type="Pfam" id="PF00892">
    <property type="entry name" value="EamA"/>
    <property type="match status" value="1"/>
</dbReference>
<comment type="subcellular location">
    <subcellularLocation>
        <location evidence="1">Membrane</location>
        <topology evidence="1">Multi-pass membrane protein</topology>
    </subcellularLocation>
</comment>
<evidence type="ECO:0000256" key="5">
    <source>
        <dbReference type="SAM" id="Phobius"/>
    </source>
</evidence>
<name>A0A7S0EVY9_9CRYP</name>
<dbReference type="PANTHER" id="PTHR23051">
    <property type="entry name" value="SOLUTE CARRIER FAMILY 35, MEMBER F5"/>
    <property type="match status" value="1"/>
</dbReference>
<feature type="transmembrane region" description="Helical" evidence="5">
    <location>
        <begin position="242"/>
        <end position="263"/>
    </location>
</feature>
<evidence type="ECO:0000256" key="2">
    <source>
        <dbReference type="ARBA" id="ARBA00022692"/>
    </source>
</evidence>
<dbReference type="PANTHER" id="PTHR23051:SF0">
    <property type="entry name" value="SOLUTE CARRIER FAMILY 35 MEMBER F5"/>
    <property type="match status" value="1"/>
</dbReference>
<dbReference type="InterPro" id="IPR037185">
    <property type="entry name" value="EmrE-like"/>
</dbReference>
<reference evidence="7" key="1">
    <citation type="submission" date="2021-01" db="EMBL/GenBank/DDBJ databases">
        <authorList>
            <person name="Corre E."/>
            <person name="Pelletier E."/>
            <person name="Niang G."/>
            <person name="Scheremetjew M."/>
            <person name="Finn R."/>
            <person name="Kale V."/>
            <person name="Holt S."/>
            <person name="Cochrane G."/>
            <person name="Meng A."/>
            <person name="Brown T."/>
            <person name="Cohen L."/>
        </authorList>
    </citation>
    <scope>NUCLEOTIDE SEQUENCE</scope>
    <source>
        <strain evidence="7">CCMP325</strain>
    </source>
</reference>
<proteinExistence type="predicted"/>
<protein>
    <recommendedName>
        <fullName evidence="6">EamA domain-containing protein</fullName>
    </recommendedName>
</protein>
<feature type="transmembrane region" description="Helical" evidence="5">
    <location>
        <begin position="177"/>
        <end position="196"/>
    </location>
</feature>
<feature type="transmembrane region" description="Helical" evidence="5">
    <location>
        <begin position="114"/>
        <end position="135"/>
    </location>
</feature>
<dbReference type="SUPFAM" id="SSF103481">
    <property type="entry name" value="Multidrug resistance efflux transporter EmrE"/>
    <property type="match status" value="1"/>
</dbReference>
<feature type="transmembrane region" description="Helical" evidence="5">
    <location>
        <begin position="43"/>
        <end position="63"/>
    </location>
</feature>
<feature type="transmembrane region" description="Helical" evidence="5">
    <location>
        <begin position="211"/>
        <end position="230"/>
    </location>
</feature>
<evidence type="ECO:0000313" key="7">
    <source>
        <dbReference type="EMBL" id="CAD8496206.1"/>
    </source>
</evidence>
<dbReference type="AlphaFoldDB" id="A0A7S0EVY9"/>
<keyword evidence="2 5" id="KW-0812">Transmembrane</keyword>
<gene>
    <name evidence="7" type="ORF">HPHI1048_LOCUS17040</name>
</gene>
<accession>A0A7S0EVY9</accession>
<feature type="transmembrane region" description="Helical" evidence="5">
    <location>
        <begin position="334"/>
        <end position="354"/>
    </location>
</feature>
<keyword evidence="4 5" id="KW-0472">Membrane</keyword>
<evidence type="ECO:0000256" key="3">
    <source>
        <dbReference type="ARBA" id="ARBA00022989"/>
    </source>
</evidence>
<keyword evidence="3 5" id="KW-1133">Transmembrane helix</keyword>
<evidence type="ECO:0000256" key="1">
    <source>
        <dbReference type="ARBA" id="ARBA00004141"/>
    </source>
</evidence>